<name>A0A5C6VXJ8_9BACI</name>
<dbReference type="OrthoDB" id="1679483at2"/>
<feature type="transmembrane region" description="Helical" evidence="1">
    <location>
        <begin position="56"/>
        <end position="76"/>
    </location>
</feature>
<evidence type="ECO:0000256" key="1">
    <source>
        <dbReference type="SAM" id="Phobius"/>
    </source>
</evidence>
<dbReference type="InterPro" id="IPR048147">
    <property type="entry name" value="CBO0543-like"/>
</dbReference>
<feature type="transmembrane region" description="Helical" evidence="1">
    <location>
        <begin position="96"/>
        <end position="114"/>
    </location>
</feature>
<dbReference type="NCBIfam" id="NF041644">
    <property type="entry name" value="CBO0543_fam"/>
    <property type="match status" value="1"/>
</dbReference>
<dbReference type="Proteomes" id="UP000321363">
    <property type="component" value="Unassembled WGS sequence"/>
</dbReference>
<organism evidence="2 3">
    <name type="scientific">Metabacillus litoralis</name>
    <dbReference type="NCBI Taxonomy" id="152268"/>
    <lineage>
        <taxon>Bacteria</taxon>
        <taxon>Bacillati</taxon>
        <taxon>Bacillota</taxon>
        <taxon>Bacilli</taxon>
        <taxon>Bacillales</taxon>
        <taxon>Bacillaceae</taxon>
        <taxon>Metabacillus</taxon>
    </lineage>
</organism>
<keyword evidence="1" id="KW-0472">Membrane</keyword>
<keyword evidence="1" id="KW-1133">Transmembrane helix</keyword>
<feature type="transmembrane region" description="Helical" evidence="1">
    <location>
        <begin position="33"/>
        <end position="51"/>
    </location>
</feature>
<feature type="transmembrane region" description="Helical" evidence="1">
    <location>
        <begin position="119"/>
        <end position="141"/>
    </location>
</feature>
<evidence type="ECO:0000313" key="2">
    <source>
        <dbReference type="EMBL" id="TXC89284.1"/>
    </source>
</evidence>
<dbReference type="EMBL" id="VOQF01000012">
    <property type="protein sequence ID" value="TXC89284.1"/>
    <property type="molecule type" value="Genomic_DNA"/>
</dbReference>
<keyword evidence="1" id="KW-0812">Transmembrane</keyword>
<evidence type="ECO:0000313" key="3">
    <source>
        <dbReference type="Proteomes" id="UP000321363"/>
    </source>
</evidence>
<reference evidence="2 3" key="1">
    <citation type="journal article" date="2005" name="Int. J. Syst. Evol. Microbiol.">
        <title>Bacillus litoralis sp. nov., isolated from a tidal flat of the Yellow Sea in Korea.</title>
        <authorList>
            <person name="Yoon J.H."/>
            <person name="Oh T.K."/>
        </authorList>
    </citation>
    <scope>NUCLEOTIDE SEQUENCE [LARGE SCALE GENOMIC DNA]</scope>
    <source>
        <strain evidence="2 3">SW-211</strain>
    </source>
</reference>
<gene>
    <name evidence="2" type="ORF">FS935_17565</name>
</gene>
<dbReference type="RefSeq" id="WP_146949950.1">
    <property type="nucleotide sequence ID" value="NZ_VOQF01000012.1"/>
</dbReference>
<proteinExistence type="predicted"/>
<keyword evidence="3" id="KW-1185">Reference proteome</keyword>
<feature type="transmembrane region" description="Helical" evidence="1">
    <location>
        <begin position="153"/>
        <end position="170"/>
    </location>
</feature>
<protein>
    <submittedName>
        <fullName evidence="2">Uncharacterized protein</fullName>
    </submittedName>
</protein>
<dbReference type="AlphaFoldDB" id="A0A5C6VXJ8"/>
<sequence length="182" mass="21852">MNLNINEIIRKQQEVLTMRLQYWRTEVLFTPQWWFLLISFLILVILWLLILDKKRVISIILFGFISFSIVSILDTLGGELLVWEYPKMVFPWGPRIVTIDLMISIFFMIIYQFFYSWKLYIIASVCLSAIFSFILEPIAAYLDIYMSLHWSHFYSFPIYILLTIFIKYVVDKLLKIEKTTGY</sequence>
<accession>A0A5C6VXJ8</accession>
<comment type="caution">
    <text evidence="2">The sequence shown here is derived from an EMBL/GenBank/DDBJ whole genome shotgun (WGS) entry which is preliminary data.</text>
</comment>